<dbReference type="GO" id="GO:0006506">
    <property type="term" value="P:GPI anchor biosynthetic process"/>
    <property type="evidence" value="ECO:0007669"/>
    <property type="project" value="TreeGrafter"/>
</dbReference>
<dbReference type="InterPro" id="IPR013857">
    <property type="entry name" value="NADH-UbQ_OxRdtase-assoc_prot30"/>
</dbReference>
<name>A0A316UAF8_9BASI</name>
<feature type="domain" description="NADH:ubiquinone oxidoreductase intermediate-associated protein 30" evidence="8">
    <location>
        <begin position="18"/>
        <end position="98"/>
    </location>
</feature>
<dbReference type="AlphaFoldDB" id="A0A316UAF8"/>
<evidence type="ECO:0000313" key="10">
    <source>
        <dbReference type="Proteomes" id="UP000245942"/>
    </source>
</evidence>
<dbReference type="RefSeq" id="XP_025349312.1">
    <property type="nucleotide sequence ID" value="XM_025489862.1"/>
</dbReference>
<dbReference type="PANTHER" id="PTHR46346">
    <property type="entry name" value="PHOSPHATIDYLINOSITOL N-ACETYLGLUCOSAMINYLTRANSFERASE SUBUNIT P"/>
    <property type="match status" value="1"/>
</dbReference>
<feature type="region of interest" description="Disordered" evidence="5">
    <location>
        <begin position="102"/>
        <end position="124"/>
    </location>
</feature>
<feature type="transmembrane region" description="Helical" evidence="6">
    <location>
        <begin position="272"/>
        <end position="291"/>
    </location>
</feature>
<comment type="subcellular location">
    <subcellularLocation>
        <location evidence="1">Membrane</location>
        <topology evidence="1">Multi-pass membrane protein</topology>
    </subcellularLocation>
</comment>
<feature type="compositionally biased region" description="Low complexity" evidence="5">
    <location>
        <begin position="155"/>
        <end position="164"/>
    </location>
</feature>
<feature type="non-terminal residue" evidence="9">
    <location>
        <position position="347"/>
    </location>
</feature>
<dbReference type="Pfam" id="PF08510">
    <property type="entry name" value="PIG-P"/>
    <property type="match status" value="1"/>
</dbReference>
<keyword evidence="10" id="KW-1185">Reference proteome</keyword>
<evidence type="ECO:0000256" key="3">
    <source>
        <dbReference type="ARBA" id="ARBA00022989"/>
    </source>
</evidence>
<keyword evidence="3 6" id="KW-1133">Transmembrane helix</keyword>
<dbReference type="InterPro" id="IPR013717">
    <property type="entry name" value="PIG-P"/>
</dbReference>
<dbReference type="GeneID" id="37011596"/>
<evidence type="ECO:0000256" key="6">
    <source>
        <dbReference type="SAM" id="Phobius"/>
    </source>
</evidence>
<accession>A0A316UAF8</accession>
<evidence type="ECO:0000259" key="7">
    <source>
        <dbReference type="Pfam" id="PF08510"/>
    </source>
</evidence>
<reference evidence="9 10" key="1">
    <citation type="journal article" date="2018" name="Mol. Biol. Evol.">
        <title>Broad Genomic Sampling Reveals a Smut Pathogenic Ancestry of the Fungal Clade Ustilaginomycotina.</title>
        <authorList>
            <person name="Kijpornyongpan T."/>
            <person name="Mondo S.J."/>
            <person name="Barry K."/>
            <person name="Sandor L."/>
            <person name="Lee J."/>
            <person name="Lipzen A."/>
            <person name="Pangilinan J."/>
            <person name="LaButti K."/>
            <person name="Hainaut M."/>
            <person name="Henrissat B."/>
            <person name="Grigoriev I.V."/>
            <person name="Spatafora J.W."/>
            <person name="Aime M.C."/>
        </authorList>
    </citation>
    <scope>NUCLEOTIDE SEQUENCE [LARGE SCALE GENOMIC DNA]</scope>
    <source>
        <strain evidence="9 10">MCA 4718</strain>
    </source>
</reference>
<sequence length="347" mass="37684">TQLYGPAQLLEAPGRPWSVDDFKAVDDRVRGGASTSAVRLTEPQGDKTDAKAGELVFSGFLDITTLGGAGFASQQCIASPPFPVPLSQQNHSGLRLLVRPAKGTTDATADDEGKAPGGGKGPVRSYLLNLYPKLPVKRPDGRNESSITYEHTFRLDPPVSSSSPDGDDSDDLLSVDLAWNDFKPFYRGKPAEDAGPLDPSEVKIWSLMARSDFGAQSGPFELQVHSLWAVGKEEGSLSASQGHEVCGKERACVWAKEEDRWQPADMSGSTGFALYLFATLALVIWTLWALTPDAWLKALGIDWYPSREWAFILPSFSLVLVLFAYIAYLGLNIQMTPDLSDLRTMTG</sequence>
<evidence type="ECO:0000313" key="9">
    <source>
        <dbReference type="EMBL" id="PWN22152.1"/>
    </source>
</evidence>
<dbReference type="OrthoDB" id="426386at2759"/>
<feature type="transmembrane region" description="Helical" evidence="6">
    <location>
        <begin position="311"/>
        <end position="331"/>
    </location>
</feature>
<organism evidence="9 10">
    <name type="scientific">Pseudomicrostroma glucosiphilum</name>
    <dbReference type="NCBI Taxonomy" id="1684307"/>
    <lineage>
        <taxon>Eukaryota</taxon>
        <taxon>Fungi</taxon>
        <taxon>Dikarya</taxon>
        <taxon>Basidiomycota</taxon>
        <taxon>Ustilaginomycotina</taxon>
        <taxon>Exobasidiomycetes</taxon>
        <taxon>Microstromatales</taxon>
        <taxon>Microstromatales incertae sedis</taxon>
        <taxon>Pseudomicrostroma</taxon>
    </lineage>
</organism>
<feature type="domain" description="PIG-P" evidence="7">
    <location>
        <begin position="270"/>
        <end position="346"/>
    </location>
</feature>
<evidence type="ECO:0000256" key="2">
    <source>
        <dbReference type="ARBA" id="ARBA00022692"/>
    </source>
</evidence>
<dbReference type="STRING" id="1684307.A0A316UAF8"/>
<dbReference type="PANTHER" id="PTHR46346:SF1">
    <property type="entry name" value="PHOSPHATIDYLINOSITOL N-ACETYLGLUCOSAMINYLTRANSFERASE SUBUNIT P"/>
    <property type="match status" value="1"/>
</dbReference>
<keyword evidence="4 6" id="KW-0472">Membrane</keyword>
<gene>
    <name evidence="9" type="ORF">BCV69DRAFT_233473</name>
</gene>
<dbReference type="GO" id="GO:0016020">
    <property type="term" value="C:membrane"/>
    <property type="evidence" value="ECO:0007669"/>
    <property type="project" value="UniProtKB-SubCell"/>
</dbReference>
<dbReference type="EMBL" id="KZ819323">
    <property type="protein sequence ID" value="PWN22152.1"/>
    <property type="molecule type" value="Genomic_DNA"/>
</dbReference>
<dbReference type="GO" id="GO:0005783">
    <property type="term" value="C:endoplasmic reticulum"/>
    <property type="evidence" value="ECO:0007669"/>
    <property type="project" value="TreeGrafter"/>
</dbReference>
<feature type="region of interest" description="Disordered" evidence="5">
    <location>
        <begin position="150"/>
        <end position="170"/>
    </location>
</feature>
<dbReference type="Proteomes" id="UP000245942">
    <property type="component" value="Unassembled WGS sequence"/>
</dbReference>
<proteinExistence type="predicted"/>
<evidence type="ECO:0000256" key="1">
    <source>
        <dbReference type="ARBA" id="ARBA00004141"/>
    </source>
</evidence>
<evidence type="ECO:0000256" key="5">
    <source>
        <dbReference type="SAM" id="MobiDB-lite"/>
    </source>
</evidence>
<dbReference type="InterPro" id="IPR052263">
    <property type="entry name" value="GPI_Anchor_Biosynth"/>
</dbReference>
<keyword evidence="2 6" id="KW-0812">Transmembrane</keyword>
<evidence type="ECO:0000256" key="4">
    <source>
        <dbReference type="ARBA" id="ARBA00023136"/>
    </source>
</evidence>
<dbReference type="Pfam" id="PF08547">
    <property type="entry name" value="CIA30"/>
    <property type="match status" value="2"/>
</dbReference>
<feature type="non-terminal residue" evidence="9">
    <location>
        <position position="1"/>
    </location>
</feature>
<evidence type="ECO:0000259" key="8">
    <source>
        <dbReference type="Pfam" id="PF08547"/>
    </source>
</evidence>
<feature type="domain" description="NADH:ubiquinone oxidoreductase intermediate-associated protein 30" evidence="8">
    <location>
        <begin position="172"/>
        <end position="224"/>
    </location>
</feature>
<protein>
    <submittedName>
        <fullName evidence="9">CIA30-domain-containing protein</fullName>
    </submittedName>
</protein>